<dbReference type="AlphaFoldDB" id="A0A0F9F0T3"/>
<name>A0A0F9F0T3_9ZZZZ</name>
<dbReference type="EMBL" id="LAZR01034665">
    <property type="protein sequence ID" value="KKL44697.1"/>
    <property type="molecule type" value="Genomic_DNA"/>
</dbReference>
<sequence length="131" mass="14263">MEDADRVGTKVHHDRLDVETTDLAIHRGEPVDVAGDLLGLRTRHPDGASQWGRIGGSFDHLPQETVKVRFGHLVSLFQGPGRDRVGSAGSRRPGSRIYLCGDSYRGGDGPFVWCSRAHRGPHPISHPGHSS</sequence>
<evidence type="ECO:0000313" key="1">
    <source>
        <dbReference type="EMBL" id="KKL44697.1"/>
    </source>
</evidence>
<reference evidence="1" key="1">
    <citation type="journal article" date="2015" name="Nature">
        <title>Complex archaea that bridge the gap between prokaryotes and eukaryotes.</title>
        <authorList>
            <person name="Spang A."/>
            <person name="Saw J.H."/>
            <person name="Jorgensen S.L."/>
            <person name="Zaremba-Niedzwiedzka K."/>
            <person name="Martijn J."/>
            <person name="Lind A.E."/>
            <person name="van Eijk R."/>
            <person name="Schleper C."/>
            <person name="Guy L."/>
            <person name="Ettema T.J."/>
        </authorList>
    </citation>
    <scope>NUCLEOTIDE SEQUENCE</scope>
</reference>
<accession>A0A0F9F0T3</accession>
<proteinExistence type="predicted"/>
<protein>
    <submittedName>
        <fullName evidence="1">Uncharacterized protein</fullName>
    </submittedName>
</protein>
<comment type="caution">
    <text evidence="1">The sequence shown here is derived from an EMBL/GenBank/DDBJ whole genome shotgun (WGS) entry which is preliminary data.</text>
</comment>
<organism evidence="1">
    <name type="scientific">marine sediment metagenome</name>
    <dbReference type="NCBI Taxonomy" id="412755"/>
    <lineage>
        <taxon>unclassified sequences</taxon>
        <taxon>metagenomes</taxon>
        <taxon>ecological metagenomes</taxon>
    </lineage>
</organism>
<gene>
    <name evidence="1" type="ORF">LCGC14_2363070</name>
</gene>